<accession>A0A3N4LVK7</accession>
<organism evidence="2 3">
    <name type="scientific">Terfezia boudieri ATCC MYA-4762</name>
    <dbReference type="NCBI Taxonomy" id="1051890"/>
    <lineage>
        <taxon>Eukaryota</taxon>
        <taxon>Fungi</taxon>
        <taxon>Dikarya</taxon>
        <taxon>Ascomycota</taxon>
        <taxon>Pezizomycotina</taxon>
        <taxon>Pezizomycetes</taxon>
        <taxon>Pezizales</taxon>
        <taxon>Pezizaceae</taxon>
        <taxon>Terfezia</taxon>
    </lineage>
</organism>
<feature type="transmembrane region" description="Helical" evidence="1">
    <location>
        <begin position="87"/>
        <end position="105"/>
    </location>
</feature>
<feature type="transmembrane region" description="Helical" evidence="1">
    <location>
        <begin position="63"/>
        <end position="81"/>
    </location>
</feature>
<dbReference type="OrthoDB" id="5406174at2759"/>
<gene>
    <name evidence="2" type="ORF">L211DRAFT_840151</name>
</gene>
<keyword evidence="1" id="KW-1133">Transmembrane helix</keyword>
<dbReference type="InParanoid" id="A0A3N4LVK7"/>
<keyword evidence="3" id="KW-1185">Reference proteome</keyword>
<evidence type="ECO:0000313" key="2">
    <source>
        <dbReference type="EMBL" id="RPB22055.1"/>
    </source>
</evidence>
<name>A0A3N4LVK7_9PEZI</name>
<proteinExistence type="predicted"/>
<keyword evidence="1" id="KW-0472">Membrane</keyword>
<reference evidence="2 3" key="1">
    <citation type="journal article" date="2018" name="Nat. Ecol. Evol.">
        <title>Pezizomycetes genomes reveal the molecular basis of ectomycorrhizal truffle lifestyle.</title>
        <authorList>
            <person name="Murat C."/>
            <person name="Payen T."/>
            <person name="Noel B."/>
            <person name="Kuo A."/>
            <person name="Morin E."/>
            <person name="Chen J."/>
            <person name="Kohler A."/>
            <person name="Krizsan K."/>
            <person name="Balestrini R."/>
            <person name="Da Silva C."/>
            <person name="Montanini B."/>
            <person name="Hainaut M."/>
            <person name="Levati E."/>
            <person name="Barry K.W."/>
            <person name="Belfiori B."/>
            <person name="Cichocki N."/>
            <person name="Clum A."/>
            <person name="Dockter R.B."/>
            <person name="Fauchery L."/>
            <person name="Guy J."/>
            <person name="Iotti M."/>
            <person name="Le Tacon F."/>
            <person name="Lindquist E.A."/>
            <person name="Lipzen A."/>
            <person name="Malagnac F."/>
            <person name="Mello A."/>
            <person name="Molinier V."/>
            <person name="Miyauchi S."/>
            <person name="Poulain J."/>
            <person name="Riccioni C."/>
            <person name="Rubini A."/>
            <person name="Sitrit Y."/>
            <person name="Splivallo R."/>
            <person name="Traeger S."/>
            <person name="Wang M."/>
            <person name="Zifcakova L."/>
            <person name="Wipf D."/>
            <person name="Zambonelli A."/>
            <person name="Paolocci F."/>
            <person name="Nowrousian M."/>
            <person name="Ottonello S."/>
            <person name="Baldrian P."/>
            <person name="Spatafora J.W."/>
            <person name="Henrissat B."/>
            <person name="Nagy L.G."/>
            <person name="Aury J.M."/>
            <person name="Wincker P."/>
            <person name="Grigoriev I.V."/>
            <person name="Bonfante P."/>
            <person name="Martin F.M."/>
        </authorList>
    </citation>
    <scope>NUCLEOTIDE SEQUENCE [LARGE SCALE GENOMIC DNA]</scope>
    <source>
        <strain evidence="2 3">ATCC MYA-4762</strain>
    </source>
</reference>
<dbReference type="EMBL" id="ML121555">
    <property type="protein sequence ID" value="RPB22055.1"/>
    <property type="molecule type" value="Genomic_DNA"/>
</dbReference>
<keyword evidence="1" id="KW-0812">Transmembrane</keyword>
<protein>
    <submittedName>
        <fullName evidence="2">Uncharacterized protein</fullName>
    </submittedName>
</protein>
<dbReference type="AlphaFoldDB" id="A0A3N4LVK7"/>
<sequence>MIQECPIVNQEHPSFLNNISPRPLDDTSKHLLLPSLLASVFLPTLLAYGVYYRQLFCHHPWLGLAWSVIVCGLLGWIGVLLEFARDAWAAVGLGAAGMVLIVACGRTEAADQRKLEEQRQRQIVIEQ</sequence>
<evidence type="ECO:0000313" key="3">
    <source>
        <dbReference type="Proteomes" id="UP000267821"/>
    </source>
</evidence>
<feature type="transmembrane region" description="Helical" evidence="1">
    <location>
        <begin position="31"/>
        <end position="51"/>
    </location>
</feature>
<evidence type="ECO:0000256" key="1">
    <source>
        <dbReference type="SAM" id="Phobius"/>
    </source>
</evidence>
<dbReference type="Proteomes" id="UP000267821">
    <property type="component" value="Unassembled WGS sequence"/>
</dbReference>